<comment type="subcellular location">
    <subcellularLocation>
        <location evidence="1">Cell membrane</location>
        <topology evidence="1">Multi-pass membrane protein</topology>
    </subcellularLocation>
</comment>
<dbReference type="InterPro" id="IPR051788">
    <property type="entry name" value="MFS_Transporter"/>
</dbReference>
<dbReference type="InterPro" id="IPR020846">
    <property type="entry name" value="MFS_dom"/>
</dbReference>
<feature type="transmembrane region" description="Helical" evidence="7">
    <location>
        <begin position="310"/>
        <end position="336"/>
    </location>
</feature>
<reference evidence="9 10" key="1">
    <citation type="journal article" date="2015" name="Genome Announc.">
        <title>Expanding the biotechnology potential of lactobacilli through comparative genomics of 213 strains and associated genera.</title>
        <authorList>
            <person name="Sun Z."/>
            <person name="Harris H.M."/>
            <person name="McCann A."/>
            <person name="Guo C."/>
            <person name="Argimon S."/>
            <person name="Zhang W."/>
            <person name="Yang X."/>
            <person name="Jeffery I.B."/>
            <person name="Cooney J.C."/>
            <person name="Kagawa T.F."/>
            <person name="Liu W."/>
            <person name="Song Y."/>
            <person name="Salvetti E."/>
            <person name="Wrobel A."/>
            <person name="Rasinkangas P."/>
            <person name="Parkhill J."/>
            <person name="Rea M.C."/>
            <person name="O'Sullivan O."/>
            <person name="Ritari J."/>
            <person name="Douillard F.P."/>
            <person name="Paul Ross R."/>
            <person name="Yang R."/>
            <person name="Briner A.E."/>
            <person name="Felis G.E."/>
            <person name="de Vos W.M."/>
            <person name="Barrangou R."/>
            <person name="Klaenhammer T.R."/>
            <person name="Caufield P.W."/>
            <person name="Cui Y."/>
            <person name="Zhang H."/>
            <person name="O'Toole P.W."/>
        </authorList>
    </citation>
    <scope>NUCLEOTIDE SEQUENCE [LARGE SCALE GENOMIC DNA]</scope>
    <source>
        <strain evidence="9 10">DSM 15814</strain>
    </source>
</reference>
<organism evidence="9 10">
    <name type="scientific">Furfurilactobacillus rossiae DSM 15814</name>
    <dbReference type="NCBI Taxonomy" id="1114972"/>
    <lineage>
        <taxon>Bacteria</taxon>
        <taxon>Bacillati</taxon>
        <taxon>Bacillota</taxon>
        <taxon>Bacilli</taxon>
        <taxon>Lactobacillales</taxon>
        <taxon>Lactobacillaceae</taxon>
        <taxon>Furfurilactobacillus</taxon>
    </lineage>
</organism>
<dbReference type="eggNOG" id="COG2271">
    <property type="taxonomic scope" value="Bacteria"/>
</dbReference>
<feature type="transmembrane region" description="Helical" evidence="7">
    <location>
        <begin position="375"/>
        <end position="397"/>
    </location>
</feature>
<dbReference type="STRING" id="1114972.FD35_GL002625"/>
<feature type="transmembrane region" description="Helical" evidence="7">
    <location>
        <begin position="161"/>
        <end position="182"/>
    </location>
</feature>
<dbReference type="AlphaFoldDB" id="A0A0R1RCR1"/>
<dbReference type="Gene3D" id="1.20.1250.20">
    <property type="entry name" value="MFS general substrate transporter like domains"/>
    <property type="match status" value="2"/>
</dbReference>
<keyword evidence="6 7" id="KW-0472">Membrane</keyword>
<protein>
    <submittedName>
        <fullName evidence="9">MFS family major facilitator transporter</fullName>
    </submittedName>
</protein>
<dbReference type="PROSITE" id="PS00216">
    <property type="entry name" value="SUGAR_TRANSPORT_1"/>
    <property type="match status" value="1"/>
</dbReference>
<dbReference type="PATRIC" id="fig|1114972.6.peg.2691"/>
<dbReference type="SUPFAM" id="SSF103473">
    <property type="entry name" value="MFS general substrate transporter"/>
    <property type="match status" value="1"/>
</dbReference>
<feature type="transmembrane region" description="Helical" evidence="7">
    <location>
        <begin position="135"/>
        <end position="155"/>
    </location>
</feature>
<dbReference type="Pfam" id="PF07690">
    <property type="entry name" value="MFS_1"/>
    <property type="match status" value="1"/>
</dbReference>
<feature type="transmembrane region" description="Helical" evidence="7">
    <location>
        <begin position="348"/>
        <end position="369"/>
    </location>
</feature>
<feature type="transmembrane region" description="Helical" evidence="7">
    <location>
        <begin position="219"/>
        <end position="239"/>
    </location>
</feature>
<evidence type="ECO:0000256" key="6">
    <source>
        <dbReference type="ARBA" id="ARBA00023136"/>
    </source>
</evidence>
<evidence type="ECO:0000256" key="7">
    <source>
        <dbReference type="SAM" id="Phobius"/>
    </source>
</evidence>
<evidence type="ECO:0000256" key="4">
    <source>
        <dbReference type="ARBA" id="ARBA00022692"/>
    </source>
</evidence>
<keyword evidence="4 7" id="KW-0812">Transmembrane</keyword>
<feature type="transmembrane region" description="Helical" evidence="7">
    <location>
        <begin position="259"/>
        <end position="279"/>
    </location>
</feature>
<dbReference type="PROSITE" id="PS50850">
    <property type="entry name" value="MFS"/>
    <property type="match status" value="1"/>
</dbReference>
<feature type="transmembrane region" description="Helical" evidence="7">
    <location>
        <begin position="75"/>
        <end position="94"/>
    </location>
</feature>
<keyword evidence="3" id="KW-0813">Transport</keyword>
<name>A0A0R1RCR1_9LACO</name>
<dbReference type="InterPro" id="IPR005829">
    <property type="entry name" value="Sugar_transporter_CS"/>
</dbReference>
<feature type="transmembrane region" description="Helical" evidence="7">
    <location>
        <begin position="100"/>
        <end position="123"/>
    </location>
</feature>
<evidence type="ECO:0000256" key="2">
    <source>
        <dbReference type="ARBA" id="ARBA00008335"/>
    </source>
</evidence>
<proteinExistence type="inferred from homology"/>
<dbReference type="PANTHER" id="PTHR23514">
    <property type="entry name" value="BYPASS OF STOP CODON PROTEIN 6"/>
    <property type="match status" value="1"/>
</dbReference>
<gene>
    <name evidence="9" type="ORF">FD35_GL002625</name>
</gene>
<keyword evidence="5 7" id="KW-1133">Transmembrane helix</keyword>
<feature type="domain" description="Major facilitator superfamily (MFS) profile" evidence="8">
    <location>
        <begin position="10"/>
        <end position="399"/>
    </location>
</feature>
<evidence type="ECO:0000313" key="9">
    <source>
        <dbReference type="EMBL" id="KRL54556.1"/>
    </source>
</evidence>
<evidence type="ECO:0000256" key="3">
    <source>
        <dbReference type="ARBA" id="ARBA00022448"/>
    </source>
</evidence>
<feature type="transmembrane region" description="Helical" evidence="7">
    <location>
        <begin position="44"/>
        <end position="63"/>
    </location>
</feature>
<evidence type="ECO:0000259" key="8">
    <source>
        <dbReference type="PROSITE" id="PS50850"/>
    </source>
</evidence>
<dbReference type="GO" id="GO:0022857">
    <property type="term" value="F:transmembrane transporter activity"/>
    <property type="evidence" value="ECO:0007669"/>
    <property type="project" value="InterPro"/>
</dbReference>
<comment type="similarity">
    <text evidence="2">Belongs to the major facilitator superfamily.</text>
</comment>
<dbReference type="Proteomes" id="UP000051999">
    <property type="component" value="Unassembled WGS sequence"/>
</dbReference>
<feature type="transmembrane region" description="Helical" evidence="7">
    <location>
        <begin position="286"/>
        <end position="304"/>
    </location>
</feature>
<dbReference type="PANTHER" id="PTHR23514:SF3">
    <property type="entry name" value="BYPASS OF STOP CODON PROTEIN 6"/>
    <property type="match status" value="1"/>
</dbReference>
<dbReference type="GO" id="GO:0005886">
    <property type="term" value="C:plasma membrane"/>
    <property type="evidence" value="ECO:0007669"/>
    <property type="project" value="UniProtKB-SubCell"/>
</dbReference>
<accession>A0A0R1RCR1</accession>
<sequence length="408" mass="44495">MMKDSIRVKTTLSLYLNYLVHGMAIVILAQNMTALGHQWKVPDAGVAMVISSLGIGRLLVLYISGFLSDRIGRKFFVQLGILTYIPFFIGIIFSTTTTQAYFWGILAGMANSFLDSGTYPALMEFFPKSQATANILIKAFASIGELILPLLVAGLEQDQLWYGWSFVICAVILIINFIYLSFREFPQMTTGDDKLPQVKYAASNVESAHHSKPSTKRTMLGVILTLFGYVSMATFYLISQWLTKYGEVVSHLGMVHARFLVSLYSIGSIIGVLLMAVIVDRVVSSLWVMIGDTVVSLVVLVLMASVPQELVMNACSFIIGVSAAGGVMQIGLTVMSDMFPAAKGTVTGIYYTASGLASFTIPLVTGIISKSSIHGIMWFDVLIAIIGVACTVSVAIFSRQLNIEYKVQ</sequence>
<feature type="transmembrane region" description="Helical" evidence="7">
    <location>
        <begin position="12"/>
        <end position="32"/>
    </location>
</feature>
<dbReference type="InterPro" id="IPR011701">
    <property type="entry name" value="MFS"/>
</dbReference>
<dbReference type="EMBL" id="AZFF01000008">
    <property type="protein sequence ID" value="KRL54556.1"/>
    <property type="molecule type" value="Genomic_DNA"/>
</dbReference>
<dbReference type="InterPro" id="IPR036259">
    <property type="entry name" value="MFS_trans_sf"/>
</dbReference>
<keyword evidence="10" id="KW-1185">Reference proteome</keyword>
<evidence type="ECO:0000256" key="5">
    <source>
        <dbReference type="ARBA" id="ARBA00022989"/>
    </source>
</evidence>
<evidence type="ECO:0000256" key="1">
    <source>
        <dbReference type="ARBA" id="ARBA00004651"/>
    </source>
</evidence>
<comment type="caution">
    <text evidence="9">The sequence shown here is derived from an EMBL/GenBank/DDBJ whole genome shotgun (WGS) entry which is preliminary data.</text>
</comment>
<evidence type="ECO:0000313" key="10">
    <source>
        <dbReference type="Proteomes" id="UP000051999"/>
    </source>
</evidence>